<dbReference type="EMBL" id="JACBZH010000001">
    <property type="protein sequence ID" value="NYH93256.1"/>
    <property type="molecule type" value="Genomic_DNA"/>
</dbReference>
<keyword evidence="1" id="KW-1133">Transmembrane helix</keyword>
<proteinExistence type="predicted"/>
<dbReference type="Proteomes" id="UP000579605">
    <property type="component" value="Unassembled WGS sequence"/>
</dbReference>
<dbReference type="AlphaFoldDB" id="A0A852ZX11"/>
<comment type="caution">
    <text evidence="2">The sequence shown here is derived from an EMBL/GenBank/DDBJ whole genome shotgun (WGS) entry which is preliminary data.</text>
</comment>
<accession>A0A852ZX11</accession>
<keyword evidence="1" id="KW-0472">Membrane</keyword>
<sequence>MLVGGRVAHVGGRVAHVGGPVTLVCRPVAFLGQALTFLGQALTLVGKAFTLVSEAITFVGIGFASVGMGFALVGVPVALVDDSLVFLGIDGSQFGESTVGLGGETPILGFERPVDLGPVRCGAVGPQVRLTTFRQTGRAAPLGLSALPRRLRTQPRGKRTLLGGSLAQILRGLLLGHFGSN</sequence>
<reference evidence="2 3" key="1">
    <citation type="submission" date="2020-07" db="EMBL/GenBank/DDBJ databases">
        <title>Sequencing the genomes of 1000 actinobacteria strains.</title>
        <authorList>
            <person name="Klenk H.-P."/>
        </authorList>
    </citation>
    <scope>NUCLEOTIDE SEQUENCE [LARGE SCALE GENOMIC DNA]</scope>
    <source>
        <strain evidence="2 3">DSM 18448</strain>
    </source>
</reference>
<evidence type="ECO:0000313" key="3">
    <source>
        <dbReference type="Proteomes" id="UP000579605"/>
    </source>
</evidence>
<organism evidence="2 3">
    <name type="scientific">Actinopolymorpha rutila</name>
    <dbReference type="NCBI Taxonomy" id="446787"/>
    <lineage>
        <taxon>Bacteria</taxon>
        <taxon>Bacillati</taxon>
        <taxon>Actinomycetota</taxon>
        <taxon>Actinomycetes</taxon>
        <taxon>Propionibacteriales</taxon>
        <taxon>Actinopolymorphaceae</taxon>
        <taxon>Actinopolymorpha</taxon>
    </lineage>
</organism>
<evidence type="ECO:0000256" key="1">
    <source>
        <dbReference type="SAM" id="Phobius"/>
    </source>
</evidence>
<keyword evidence="1" id="KW-0812">Transmembrane</keyword>
<feature type="transmembrane region" description="Helical" evidence="1">
    <location>
        <begin position="55"/>
        <end position="80"/>
    </location>
</feature>
<name>A0A852ZX11_9ACTN</name>
<gene>
    <name evidence="2" type="ORF">F4554_005894</name>
</gene>
<evidence type="ECO:0000313" key="2">
    <source>
        <dbReference type="EMBL" id="NYH93256.1"/>
    </source>
</evidence>
<protein>
    <submittedName>
        <fullName evidence="2">Uncharacterized protein</fullName>
    </submittedName>
</protein>
<keyword evidence="3" id="KW-1185">Reference proteome</keyword>